<dbReference type="Proteomes" id="UP001300012">
    <property type="component" value="Unassembled WGS sequence"/>
</dbReference>
<evidence type="ECO:0000313" key="4">
    <source>
        <dbReference type="Proteomes" id="UP001300012"/>
    </source>
</evidence>
<proteinExistence type="predicted"/>
<organism evidence="3 4">
    <name type="scientific">Paenibacillus radicis</name>
    <name type="common">ex Xue et al. 2023</name>
    <dbReference type="NCBI Taxonomy" id="2972489"/>
    <lineage>
        <taxon>Bacteria</taxon>
        <taxon>Bacillati</taxon>
        <taxon>Bacillota</taxon>
        <taxon>Bacilli</taxon>
        <taxon>Bacillales</taxon>
        <taxon>Paenibacillaceae</taxon>
        <taxon>Paenibacillus</taxon>
    </lineage>
</organism>
<dbReference type="PROSITE" id="PS00194">
    <property type="entry name" value="THIOREDOXIN_1"/>
    <property type="match status" value="1"/>
</dbReference>
<accession>A0ABT1YD72</accession>
<dbReference type="InterPro" id="IPR050553">
    <property type="entry name" value="Thioredoxin_ResA/DsbE_sf"/>
</dbReference>
<name>A0ABT1YD72_9BACL</name>
<dbReference type="InterPro" id="IPR000866">
    <property type="entry name" value="AhpC/TSA"/>
</dbReference>
<keyword evidence="4" id="KW-1185">Reference proteome</keyword>
<dbReference type="InterPro" id="IPR036249">
    <property type="entry name" value="Thioredoxin-like_sf"/>
</dbReference>
<dbReference type="RefSeq" id="WP_258212711.1">
    <property type="nucleotide sequence ID" value="NZ_JANQBD010000004.1"/>
</dbReference>
<dbReference type="InterPro" id="IPR013766">
    <property type="entry name" value="Thioredoxin_domain"/>
</dbReference>
<dbReference type="SUPFAM" id="SSF52833">
    <property type="entry name" value="Thioredoxin-like"/>
    <property type="match status" value="1"/>
</dbReference>
<dbReference type="Pfam" id="PF00578">
    <property type="entry name" value="AhpC-TSA"/>
    <property type="match status" value="1"/>
</dbReference>
<comment type="caution">
    <text evidence="3">The sequence shown here is derived from an EMBL/GenBank/DDBJ whole genome shotgun (WGS) entry which is preliminary data.</text>
</comment>
<sequence>MKRNFPVLLIALILTGLAAYQMIQNGQEVRAAGGIRPPEMARNKPVPSFTLQGLDGKGYQIGGEREKPLIVNFWASWCGPCHEEAPDLKRMFDKYGEHFDLYSVNVTRDDRLEDVKGFVKKYDLSFPVLLDQKGTTAELYRILFVPTSFLVDKHGILRDVIHVLPPEMLEKRIQLLINSQG</sequence>
<dbReference type="CDD" id="cd02966">
    <property type="entry name" value="TlpA_like_family"/>
    <property type="match status" value="1"/>
</dbReference>
<reference evidence="3 4" key="1">
    <citation type="submission" date="2022-08" db="EMBL/GenBank/DDBJ databases">
        <title>Paenibacillus endoradicis sp. nov., Paenibacillus radicibacter sp. nov and Paenibacillus pararadicis sp. nov., three cold-adapted plant growth-promoting bacteria isolated from root of Larix gmelinii in Great Khingan.</title>
        <authorList>
            <person name="Xue H."/>
        </authorList>
    </citation>
    <scope>NUCLEOTIDE SEQUENCE [LARGE SCALE GENOMIC DNA]</scope>
    <source>
        <strain evidence="3 4">N5-1-1-5</strain>
    </source>
</reference>
<feature type="domain" description="Thioredoxin" evidence="2">
    <location>
        <begin position="40"/>
        <end position="178"/>
    </location>
</feature>
<dbReference type="PANTHER" id="PTHR42852:SF1">
    <property type="entry name" value="THIOREDOXIN-LIKE PROTEIN YNEN"/>
    <property type="match status" value="1"/>
</dbReference>
<dbReference type="Gene3D" id="3.40.30.10">
    <property type="entry name" value="Glutaredoxin"/>
    <property type="match status" value="1"/>
</dbReference>
<evidence type="ECO:0000259" key="2">
    <source>
        <dbReference type="PROSITE" id="PS51352"/>
    </source>
</evidence>
<dbReference type="InterPro" id="IPR017937">
    <property type="entry name" value="Thioredoxin_CS"/>
</dbReference>
<dbReference type="PANTHER" id="PTHR42852">
    <property type="entry name" value="THIOL:DISULFIDE INTERCHANGE PROTEIN DSBE"/>
    <property type="match status" value="1"/>
</dbReference>
<protein>
    <submittedName>
        <fullName evidence="3">TlpA family protein disulfide reductase</fullName>
    </submittedName>
</protein>
<keyword evidence="1" id="KW-1015">Disulfide bond</keyword>
<dbReference type="EMBL" id="JANQBD010000004">
    <property type="protein sequence ID" value="MCR8631116.1"/>
    <property type="molecule type" value="Genomic_DNA"/>
</dbReference>
<evidence type="ECO:0000256" key="1">
    <source>
        <dbReference type="ARBA" id="ARBA00023157"/>
    </source>
</evidence>
<gene>
    <name evidence="3" type="ORF">NV381_07870</name>
</gene>
<dbReference type="PROSITE" id="PS51352">
    <property type="entry name" value="THIOREDOXIN_2"/>
    <property type="match status" value="1"/>
</dbReference>
<evidence type="ECO:0000313" key="3">
    <source>
        <dbReference type="EMBL" id="MCR8631116.1"/>
    </source>
</evidence>